<dbReference type="AlphaFoldDB" id="A0ABD3M9T7"/>
<keyword evidence="3" id="KW-1185">Reference proteome</keyword>
<reference evidence="2 3" key="1">
    <citation type="submission" date="2024-10" db="EMBL/GenBank/DDBJ databases">
        <title>Updated reference genomes for cyclostephanoid diatoms.</title>
        <authorList>
            <person name="Roberts W.R."/>
            <person name="Alverson A.J."/>
        </authorList>
    </citation>
    <scope>NUCLEOTIDE SEQUENCE [LARGE SCALE GENOMIC DNA]</scope>
    <source>
        <strain evidence="2 3">AJA232-27</strain>
    </source>
</reference>
<feature type="region of interest" description="Disordered" evidence="1">
    <location>
        <begin position="409"/>
        <end position="433"/>
    </location>
</feature>
<proteinExistence type="predicted"/>
<feature type="compositionally biased region" description="Polar residues" evidence="1">
    <location>
        <begin position="137"/>
        <end position="146"/>
    </location>
</feature>
<name>A0ABD3M9T7_9STRA</name>
<feature type="compositionally biased region" description="Polar residues" evidence="1">
    <location>
        <begin position="64"/>
        <end position="78"/>
    </location>
</feature>
<feature type="compositionally biased region" description="Low complexity" evidence="1">
    <location>
        <begin position="165"/>
        <end position="187"/>
    </location>
</feature>
<accession>A0ABD3M9T7</accession>
<evidence type="ECO:0000313" key="2">
    <source>
        <dbReference type="EMBL" id="KAL3760855.1"/>
    </source>
</evidence>
<feature type="compositionally biased region" description="Polar residues" evidence="1">
    <location>
        <begin position="26"/>
        <end position="47"/>
    </location>
</feature>
<organism evidence="2 3">
    <name type="scientific">Discostella pseudostelligera</name>
    <dbReference type="NCBI Taxonomy" id="259834"/>
    <lineage>
        <taxon>Eukaryota</taxon>
        <taxon>Sar</taxon>
        <taxon>Stramenopiles</taxon>
        <taxon>Ochrophyta</taxon>
        <taxon>Bacillariophyta</taxon>
        <taxon>Coscinodiscophyceae</taxon>
        <taxon>Thalassiosirophycidae</taxon>
        <taxon>Stephanodiscales</taxon>
        <taxon>Stephanodiscaceae</taxon>
        <taxon>Discostella</taxon>
    </lineage>
</organism>
<feature type="compositionally biased region" description="Polar residues" evidence="1">
    <location>
        <begin position="110"/>
        <end position="121"/>
    </location>
</feature>
<feature type="compositionally biased region" description="Pro residues" evidence="1">
    <location>
        <begin position="98"/>
        <end position="107"/>
    </location>
</feature>
<dbReference type="Proteomes" id="UP001530293">
    <property type="component" value="Unassembled WGS sequence"/>
</dbReference>
<feature type="compositionally biased region" description="Low complexity" evidence="1">
    <location>
        <begin position="316"/>
        <end position="325"/>
    </location>
</feature>
<feature type="compositionally biased region" description="Polar residues" evidence="1">
    <location>
        <begin position="418"/>
        <end position="433"/>
    </location>
</feature>
<gene>
    <name evidence="2" type="ORF">ACHAWU_007921</name>
</gene>
<evidence type="ECO:0000256" key="1">
    <source>
        <dbReference type="SAM" id="MobiDB-lite"/>
    </source>
</evidence>
<dbReference type="EMBL" id="JALLBG020000171">
    <property type="protein sequence ID" value="KAL3760855.1"/>
    <property type="molecule type" value="Genomic_DNA"/>
</dbReference>
<comment type="caution">
    <text evidence="2">The sequence shown here is derived from an EMBL/GenBank/DDBJ whole genome shotgun (WGS) entry which is preliminary data.</text>
</comment>
<sequence>MGVVGGGGASDLQQLPKGNQYLREPPSSSLHAFGAINNSSPTQNRMQHPQRDREYSPSFVYYDTPNNYVDSRNYTDSQLGVVGGGTRGQDLGNEVPISSPPPPPPGYIPTSQALQQQQYSTPRLPRHATVLKDRGSAENSVGSSDPSAGVENVESNYGSRGPTAGSNHSMISPSSMSKGSRGASQSSNKHSTAPAAKSQPKDLRSHTPVRDHMEGQVLFATPNHRRDARDAIPSTTPTNKTSWNRPTSNTSINFNRLHSGSGYSKCGVNYNKGQVNKQHQSKLPHGLTVQELKEMTRARLAAEAETSGPDASMDQSVHSSGSSEQFSSGRAFFAQPNDAMVRRHLQPNEPIRIDYNQGVGPWIPQGQQQQQQQMQQQPQLQMQNISHYQYPRQPSPGFVAGPYHFNGNVPPPAPSSAIGLSTGQSRGQGETWDTASSASSTLAADYSMNTYTNTTQGNRGRCFSAGATTGIPYSFDKNQAAYYRNGPLMGAVNRQECSSMTPPGMSRLHEDRPLLFSNGEKDKLAIPPLSEPRMRFHSTGGLNVHGTAIPPAPTLDNVGNAFVPINKVNDQSWSQLMHPRNSLGRNGSQDRALLAGSTNSGHGDLPSSMAEAVLESITSVGGQVIGQSNFRADHELSGESMASAVFRMGDNLLPETSGSMPLFSSGESRNIFSPKTLLETHSWGGGSDDGTTHSTLGLTHDFSNLWNTPSDNNGPALRGRAATEPSWFGGNDSLLVSRIDPELNPQNRQGGL</sequence>
<protein>
    <submittedName>
        <fullName evidence="2">Uncharacterized protein</fullName>
    </submittedName>
</protein>
<feature type="region of interest" description="Disordered" evidence="1">
    <location>
        <begin position="300"/>
        <end position="325"/>
    </location>
</feature>
<feature type="compositionally biased region" description="Polar residues" evidence="1">
    <location>
        <begin position="233"/>
        <end position="256"/>
    </location>
</feature>
<feature type="region of interest" description="Disordered" evidence="1">
    <location>
        <begin position="1"/>
        <end position="256"/>
    </location>
</feature>
<feature type="compositionally biased region" description="Basic and acidic residues" evidence="1">
    <location>
        <begin position="199"/>
        <end position="214"/>
    </location>
</feature>
<evidence type="ECO:0000313" key="3">
    <source>
        <dbReference type="Proteomes" id="UP001530293"/>
    </source>
</evidence>
<feature type="region of interest" description="Disordered" evidence="1">
    <location>
        <begin position="580"/>
        <end position="606"/>
    </location>
</feature>